<reference evidence="1" key="1">
    <citation type="submission" date="2020-05" db="EMBL/GenBank/DDBJ databases">
        <title>Large-scale comparative analyses of tick genomes elucidate their genetic diversity and vector capacities.</title>
        <authorList>
            <person name="Jia N."/>
            <person name="Wang J."/>
            <person name="Shi W."/>
            <person name="Du L."/>
            <person name="Sun Y."/>
            <person name="Zhan W."/>
            <person name="Jiang J."/>
            <person name="Wang Q."/>
            <person name="Zhang B."/>
            <person name="Ji P."/>
            <person name="Sakyi L.B."/>
            <person name="Cui X."/>
            <person name="Yuan T."/>
            <person name="Jiang B."/>
            <person name="Yang W."/>
            <person name="Lam T.T.-Y."/>
            <person name="Chang Q."/>
            <person name="Ding S."/>
            <person name="Wang X."/>
            <person name="Zhu J."/>
            <person name="Ruan X."/>
            <person name="Zhao L."/>
            <person name="Wei J."/>
            <person name="Que T."/>
            <person name="Du C."/>
            <person name="Cheng J."/>
            <person name="Dai P."/>
            <person name="Han X."/>
            <person name="Huang E."/>
            <person name="Gao Y."/>
            <person name="Liu J."/>
            <person name="Shao H."/>
            <person name="Ye R."/>
            <person name="Li L."/>
            <person name="Wei W."/>
            <person name="Wang X."/>
            <person name="Wang C."/>
            <person name="Yang T."/>
            <person name="Huo Q."/>
            <person name="Li W."/>
            <person name="Guo W."/>
            <person name="Chen H."/>
            <person name="Zhou L."/>
            <person name="Ni X."/>
            <person name="Tian J."/>
            <person name="Zhou Y."/>
            <person name="Sheng Y."/>
            <person name="Liu T."/>
            <person name="Pan Y."/>
            <person name="Xia L."/>
            <person name="Li J."/>
            <person name="Zhao F."/>
            <person name="Cao W."/>
        </authorList>
    </citation>
    <scope>NUCLEOTIDE SEQUENCE</scope>
    <source>
        <strain evidence="1">Hyas-2018</strain>
    </source>
</reference>
<keyword evidence="2" id="KW-1185">Reference proteome</keyword>
<name>A0ACB7T9L5_HYAAI</name>
<evidence type="ECO:0000313" key="2">
    <source>
        <dbReference type="Proteomes" id="UP000821845"/>
    </source>
</evidence>
<comment type="caution">
    <text evidence="1">The sequence shown here is derived from an EMBL/GenBank/DDBJ whole genome shotgun (WGS) entry which is preliminary data.</text>
</comment>
<protein>
    <submittedName>
        <fullName evidence="1">Uncharacterized protein</fullName>
    </submittedName>
</protein>
<dbReference type="EMBL" id="CM023490">
    <property type="protein sequence ID" value="KAH6942097.1"/>
    <property type="molecule type" value="Genomic_DNA"/>
</dbReference>
<sequence>MARTTTVFHNSWLSWKHDVVGADKIPLECTRGPTRFCGLLRHLRACNEILWNAGLQIRDHRSELGNLSVTTVPGVCSGFPDCDIQVHDKRKAVDLLRCLFKVHRCIVAVKIKCGTEITGMLVRALSPLKSLRVLEVSGIVNDQPEEPRPWQHVSARFWAAEDCDETLVDKTDFPMLLLSTSDPPLVTLDVAALRMSQATATKLIEALTKNTTIRELAVGAVVFTPSEPGGAHLLFLQYLAKENVALRKLVLKACDFKSAARVYTLVQALSSMTTLEELDAEWTATSQHFMLLSRLVTNCRSLRCLRFAGRDRGRFAPDIPLTIDASSVIFWKLALEENSVLEKLVLDIPWSSAEDSCMLIRSLSRNHSLQSLTLCGLPHDGGLREVCSTIRDCRVGQRVLIGDYNVGPRDVSELSRCQELTCVTVDSEDFDDASILLSSFDVLLSCNHITSLRVHLALCGDDVCTSLSACVKGASHIKELQLLIVFDNTVNRDNDQSHPTSDLCEALASNHGLTKIELSFSVELAEDDCKTLVNACLNNRSLYELSVRFSEGPRAAFFMSHLLPHLKQNYRLLRLELSLCAIPNAEMLAAQDITRRNCSLVERATAFVLGDHDAYCARAIELVSAHPKLFDNVRRKVMAASVDAEAKAAAMIRRALRLPCLVEMNGFMKLAGVVRERVVRGTANDGGGLHLSELKRDCWLHIRQYLKLSDVVEP</sequence>
<evidence type="ECO:0000313" key="1">
    <source>
        <dbReference type="EMBL" id="KAH6942097.1"/>
    </source>
</evidence>
<organism evidence="1 2">
    <name type="scientific">Hyalomma asiaticum</name>
    <name type="common">Tick</name>
    <dbReference type="NCBI Taxonomy" id="266040"/>
    <lineage>
        <taxon>Eukaryota</taxon>
        <taxon>Metazoa</taxon>
        <taxon>Ecdysozoa</taxon>
        <taxon>Arthropoda</taxon>
        <taxon>Chelicerata</taxon>
        <taxon>Arachnida</taxon>
        <taxon>Acari</taxon>
        <taxon>Parasitiformes</taxon>
        <taxon>Ixodida</taxon>
        <taxon>Ixodoidea</taxon>
        <taxon>Ixodidae</taxon>
        <taxon>Hyalomminae</taxon>
        <taxon>Hyalomma</taxon>
    </lineage>
</organism>
<accession>A0ACB7T9L5</accession>
<gene>
    <name evidence="1" type="ORF">HPB50_000672</name>
</gene>
<dbReference type="Proteomes" id="UP000821845">
    <property type="component" value="Chromosome 10"/>
</dbReference>
<proteinExistence type="predicted"/>